<sequence length="90" mass="10260">MTRNLGSTTLRRKRRSADPMRSYDALPAPLRHWLAQATLPWSPTSVRRIWRRACAKGLSPEEAITVLSQVEARTLAHDRFANTNHLPTKV</sequence>
<dbReference type="EMBL" id="JABUFE010000007">
    <property type="protein sequence ID" value="NSX55636.1"/>
    <property type="molecule type" value="Genomic_DNA"/>
</dbReference>
<gene>
    <name evidence="2" type="ORF">HRQ87_12555</name>
</gene>
<accession>A0ABX2IRW7</accession>
<feature type="region of interest" description="Disordered" evidence="1">
    <location>
        <begin position="1"/>
        <end position="21"/>
    </location>
</feature>
<name>A0ABX2IRW7_9RHOB</name>
<dbReference type="RefSeq" id="WP_174138787.1">
    <property type="nucleotide sequence ID" value="NZ_JABUFE010000007.1"/>
</dbReference>
<dbReference type="InterPro" id="IPR045386">
    <property type="entry name" value="DUF6525"/>
</dbReference>
<organism evidence="2 3">
    <name type="scientific">Parasulfitobacter algicola</name>
    <dbReference type="NCBI Taxonomy" id="2614809"/>
    <lineage>
        <taxon>Bacteria</taxon>
        <taxon>Pseudomonadati</taxon>
        <taxon>Pseudomonadota</taxon>
        <taxon>Alphaproteobacteria</taxon>
        <taxon>Rhodobacterales</taxon>
        <taxon>Roseobacteraceae</taxon>
        <taxon>Parasulfitobacter</taxon>
    </lineage>
</organism>
<proteinExistence type="predicted"/>
<evidence type="ECO:0008006" key="4">
    <source>
        <dbReference type="Google" id="ProtNLM"/>
    </source>
</evidence>
<evidence type="ECO:0000256" key="1">
    <source>
        <dbReference type="SAM" id="MobiDB-lite"/>
    </source>
</evidence>
<comment type="caution">
    <text evidence="2">The sequence shown here is derived from an EMBL/GenBank/DDBJ whole genome shotgun (WGS) entry which is preliminary data.</text>
</comment>
<evidence type="ECO:0000313" key="3">
    <source>
        <dbReference type="Proteomes" id="UP000777935"/>
    </source>
</evidence>
<reference evidence="2 3" key="1">
    <citation type="submission" date="2020-06" db="EMBL/GenBank/DDBJ databases">
        <title>Sulfitobacter algicola sp. nov., isolated from green algae.</title>
        <authorList>
            <person name="Wang C."/>
        </authorList>
    </citation>
    <scope>NUCLEOTIDE SEQUENCE [LARGE SCALE GENOMIC DNA]</scope>
    <source>
        <strain evidence="2 3">1151</strain>
    </source>
</reference>
<protein>
    <recommendedName>
        <fullName evidence="4">Integrase</fullName>
    </recommendedName>
</protein>
<keyword evidence="3" id="KW-1185">Reference proteome</keyword>
<evidence type="ECO:0000313" key="2">
    <source>
        <dbReference type="EMBL" id="NSX55636.1"/>
    </source>
</evidence>
<dbReference type="Pfam" id="PF20135">
    <property type="entry name" value="DUF6525"/>
    <property type="match status" value="1"/>
</dbReference>
<dbReference type="Proteomes" id="UP000777935">
    <property type="component" value="Unassembled WGS sequence"/>
</dbReference>